<dbReference type="EMBL" id="JARKNE010000010">
    <property type="protein sequence ID" value="KAK5794002.1"/>
    <property type="molecule type" value="Genomic_DNA"/>
</dbReference>
<keyword evidence="3" id="KW-1185">Reference proteome</keyword>
<evidence type="ECO:0000313" key="2">
    <source>
        <dbReference type="EMBL" id="KAK5794002.1"/>
    </source>
</evidence>
<evidence type="ECO:0000313" key="3">
    <source>
        <dbReference type="Proteomes" id="UP001358586"/>
    </source>
</evidence>
<dbReference type="InterPro" id="IPR036397">
    <property type="entry name" value="RNaseH_sf"/>
</dbReference>
<accession>A0ABR0NG57</accession>
<dbReference type="PANTHER" id="PTHR47723:SF19">
    <property type="entry name" value="POLYNUCLEOTIDYL TRANSFERASE, RIBONUCLEASE H-LIKE SUPERFAMILY PROTEIN"/>
    <property type="match status" value="1"/>
</dbReference>
<name>A0ABR0NG57_GOSAR</name>
<dbReference type="CDD" id="cd06222">
    <property type="entry name" value="RNase_H_like"/>
    <property type="match status" value="1"/>
</dbReference>
<proteinExistence type="predicted"/>
<organism evidence="2 3">
    <name type="scientific">Gossypium arboreum</name>
    <name type="common">Tree cotton</name>
    <name type="synonym">Gossypium nanking</name>
    <dbReference type="NCBI Taxonomy" id="29729"/>
    <lineage>
        <taxon>Eukaryota</taxon>
        <taxon>Viridiplantae</taxon>
        <taxon>Streptophyta</taxon>
        <taxon>Embryophyta</taxon>
        <taxon>Tracheophyta</taxon>
        <taxon>Spermatophyta</taxon>
        <taxon>Magnoliopsida</taxon>
        <taxon>eudicotyledons</taxon>
        <taxon>Gunneridae</taxon>
        <taxon>Pentapetalae</taxon>
        <taxon>rosids</taxon>
        <taxon>malvids</taxon>
        <taxon>Malvales</taxon>
        <taxon>Malvaceae</taxon>
        <taxon>Malvoideae</taxon>
        <taxon>Gossypium</taxon>
    </lineage>
</organism>
<dbReference type="PANTHER" id="PTHR47723">
    <property type="entry name" value="OS05G0353850 PROTEIN"/>
    <property type="match status" value="1"/>
</dbReference>
<dbReference type="Gene3D" id="3.30.420.10">
    <property type="entry name" value="Ribonuclease H-like superfamily/Ribonuclease H"/>
    <property type="match status" value="1"/>
</dbReference>
<dbReference type="InterPro" id="IPR044730">
    <property type="entry name" value="RNase_H-like_dom_plant"/>
</dbReference>
<dbReference type="InterPro" id="IPR053151">
    <property type="entry name" value="RNase_H-like"/>
</dbReference>
<protein>
    <recommendedName>
        <fullName evidence="1">RNase H type-1 domain-containing protein</fullName>
    </recommendedName>
</protein>
<gene>
    <name evidence="2" type="ORF">PVK06_035191</name>
</gene>
<dbReference type="Proteomes" id="UP001358586">
    <property type="component" value="Chromosome 10"/>
</dbReference>
<feature type="domain" description="RNase H type-1" evidence="1">
    <location>
        <begin position="2"/>
        <end position="110"/>
    </location>
</feature>
<comment type="caution">
    <text evidence="2">The sequence shown here is derived from an EMBL/GenBank/DDBJ whole genome shotgun (WGS) entry which is preliminary data.</text>
</comment>
<evidence type="ECO:0000259" key="1">
    <source>
        <dbReference type="Pfam" id="PF13456"/>
    </source>
</evidence>
<dbReference type="InterPro" id="IPR002156">
    <property type="entry name" value="RNaseH_domain"/>
</dbReference>
<reference evidence="2 3" key="1">
    <citation type="submission" date="2023-03" db="EMBL/GenBank/DDBJ databases">
        <title>WGS of Gossypium arboreum.</title>
        <authorList>
            <person name="Yu D."/>
        </authorList>
    </citation>
    <scope>NUCLEOTIDE SEQUENCE [LARGE SCALE GENOMIC DNA]</scope>
    <source>
        <tissue evidence="2">Leaf</tissue>
    </source>
</reference>
<dbReference type="Pfam" id="PF13456">
    <property type="entry name" value="RVT_3"/>
    <property type="match status" value="1"/>
</dbReference>
<sequence>MGLGIIIRDLDGFVLKGGGIFKERVVNSEWDKLDALFEGISLARCLDLNKVNLEMDCASFVNRFQKAQADIMIFGHWIKVAQSMLDSFSEVDIRWIDRCSNRASNILCNYSLKNCCNFDFAMDYPVEIHNLVILNAS</sequence>